<dbReference type="PANTHER" id="PTHR18962:SF0">
    <property type="entry name" value="COILED-COIL DOMAIN-CONTAINING PROTEIN 39"/>
    <property type="match status" value="1"/>
</dbReference>
<feature type="region of interest" description="Disordered" evidence="3">
    <location>
        <begin position="835"/>
        <end position="871"/>
    </location>
</feature>
<dbReference type="GO" id="GO:0060285">
    <property type="term" value="P:cilium-dependent cell motility"/>
    <property type="evidence" value="ECO:0007669"/>
    <property type="project" value="TreeGrafter"/>
</dbReference>
<evidence type="ECO:0008006" key="6">
    <source>
        <dbReference type="Google" id="ProtNLM"/>
    </source>
</evidence>
<evidence type="ECO:0000256" key="3">
    <source>
        <dbReference type="SAM" id="MobiDB-lite"/>
    </source>
</evidence>
<dbReference type="Pfam" id="PF24161">
    <property type="entry name" value="CCDC39"/>
    <property type="match status" value="1"/>
</dbReference>
<evidence type="ECO:0000256" key="2">
    <source>
        <dbReference type="SAM" id="Coils"/>
    </source>
</evidence>
<feature type="coiled-coil region" evidence="2">
    <location>
        <begin position="562"/>
        <end position="596"/>
    </location>
</feature>
<accession>F2UGC7</accession>
<feature type="compositionally biased region" description="Basic residues" evidence="3">
    <location>
        <begin position="979"/>
        <end position="988"/>
    </location>
</feature>
<feature type="compositionally biased region" description="Low complexity" evidence="3">
    <location>
        <begin position="839"/>
        <end position="857"/>
    </location>
</feature>
<evidence type="ECO:0000313" key="4">
    <source>
        <dbReference type="EMBL" id="EGD75677.1"/>
    </source>
</evidence>
<feature type="compositionally biased region" description="Acidic residues" evidence="3">
    <location>
        <begin position="10"/>
        <end position="22"/>
    </location>
</feature>
<dbReference type="OMA" id="NSKNCDE"/>
<dbReference type="STRING" id="946362.F2UGC7"/>
<gene>
    <name evidence="4" type="ORF">PTSG_07797</name>
</gene>
<name>F2UGC7_SALR5</name>
<dbReference type="InterPro" id="IPR033290">
    <property type="entry name" value="CCDC39"/>
</dbReference>
<dbReference type="OrthoDB" id="10259720at2759"/>
<reference evidence="4" key="1">
    <citation type="submission" date="2009-08" db="EMBL/GenBank/DDBJ databases">
        <title>Annotation of Salpingoeca rosetta.</title>
        <authorList>
            <consortium name="The Broad Institute Genome Sequencing Platform"/>
            <person name="Russ C."/>
            <person name="Cuomo C."/>
            <person name="Burger G."/>
            <person name="Gray M.W."/>
            <person name="Holland P.W.H."/>
            <person name="King N."/>
            <person name="Lang F.B.F."/>
            <person name="Roger A.J."/>
            <person name="Ruiz-Trillo I."/>
            <person name="Young S.K."/>
            <person name="Zeng Q."/>
            <person name="Gargeya S."/>
            <person name="Alvarado L."/>
            <person name="Berlin A."/>
            <person name="Chapman S.B."/>
            <person name="Chen Z."/>
            <person name="Freedman E."/>
            <person name="Gellesch M."/>
            <person name="Goldberg J."/>
            <person name="Griggs A."/>
            <person name="Gujja S."/>
            <person name="Heilman E."/>
            <person name="Heiman D."/>
            <person name="Howarth C."/>
            <person name="Mehta T."/>
            <person name="Neiman D."/>
            <person name="Pearson M."/>
            <person name="Roberts A."/>
            <person name="Saif S."/>
            <person name="Shea T."/>
            <person name="Shenoy N."/>
            <person name="Sisk P."/>
            <person name="Stolte C."/>
            <person name="Sykes S."/>
            <person name="White J."/>
            <person name="Yandava C."/>
            <person name="Haas B."/>
            <person name="Nusbaum C."/>
            <person name="Birren B."/>
        </authorList>
    </citation>
    <scope>NUCLEOTIDE SEQUENCE [LARGE SCALE GENOMIC DNA]</scope>
    <source>
        <strain evidence="4">ATCC 50818</strain>
    </source>
</reference>
<dbReference type="AlphaFoldDB" id="F2UGC7"/>
<evidence type="ECO:0000256" key="1">
    <source>
        <dbReference type="ARBA" id="ARBA00023054"/>
    </source>
</evidence>
<feature type="coiled-coil region" evidence="2">
    <location>
        <begin position="298"/>
        <end position="339"/>
    </location>
</feature>
<feature type="compositionally biased region" description="Basic residues" evidence="3">
    <location>
        <begin position="667"/>
        <end position="679"/>
    </location>
</feature>
<dbReference type="FunCoup" id="F2UGC7">
    <property type="interactions" value="66"/>
</dbReference>
<feature type="region of interest" description="Disordered" evidence="3">
    <location>
        <begin position="888"/>
        <end position="988"/>
    </location>
</feature>
<dbReference type="GeneID" id="16072159"/>
<feature type="coiled-coil region" evidence="2">
    <location>
        <begin position="368"/>
        <end position="470"/>
    </location>
</feature>
<organism evidence="5">
    <name type="scientific">Salpingoeca rosetta (strain ATCC 50818 / BSB-021)</name>
    <dbReference type="NCBI Taxonomy" id="946362"/>
    <lineage>
        <taxon>Eukaryota</taxon>
        <taxon>Choanoflagellata</taxon>
        <taxon>Craspedida</taxon>
        <taxon>Salpingoecidae</taxon>
        <taxon>Salpingoeca</taxon>
    </lineage>
</organism>
<sequence length="988" mass="113168">MSRRRSSMDLLDDDSDADDGTDLFEANTGNKELDKKVKQAEKKLLSVEAELEASENRAKALSDHFKNVQQEIQHTQALLQAKKREHGNESHLIQMCQQTERQLQKEITRVQQEVKTITDRINNNQNSILKAKQTLDDIKEDMKWDETELNKWMARRDLEHQVMETQAQRMGLDKASEEYAKLHEQQQEITGLWEGVIAKMEERDQEITTEAEAFANLRQHIAENDALIREKDAFLAEQKKTNREVEAEVNMTERRMLKAREHQLREEKQLDTYTDELRTLRITLSKTATDLSAKKAELTSLQKQLVERTRRCDDLEQEVAKARENITSMQKRQLTAEEREQQLAQLLEGEEREQESILKEVAAMRQVQFKAAERVKQLEEEHARLSQELKGSEAANAKAQARIRTMEKDLSKQAQLMYQLDFQIANLERKLQKLEGKQTSGEKEKYEAQIAELKEQLSAQQQTNKLLHQQISAIDDQIRVGRRRMDTDAEEHKRQEEYITQLTLATKRLEKDLKRTVTSKEDLLVEENILKLEIKRVRQALNDKADRVYTLEQRKLQLQQTMKDRLEEIQIHKDLLQKQQREVEADKSAINKELNERFGRIDQLKKRYEIIVMSMDSTDDGEPKTHAYYLVKHAQEREELQRQGDELQEQITEEERQLRGLHKTLSKMTKRNTKLKHSLRGVSEDTPEQQTKAQLEKKYHTLLEKHKALNHERNELDAELRALEEADLAAARDEQQLQSQVDRAAAELSALDSELTEQMHKLQRATRQSEQLKAEHAARAKADGNDAELAHKDFQLRQLRDTIGRMMRGIDGVVRNNADVAVQLQMLYDQHGIKAPTHSVPGSRYGSSRGSSVASTRSTRRTTQRTLPPTANDVVAKYTSQRPVSTTTFEFGLPTRPESGRSGLTTRPTTRSTAARTRGTRKSTTVTAGRTSAGPRGTRTTASAGGLGGLSVSGSRPLSARSSASTRRSAASTSGARGAARRGRPTYG</sequence>
<evidence type="ECO:0000313" key="5">
    <source>
        <dbReference type="Proteomes" id="UP000007799"/>
    </source>
</evidence>
<dbReference type="InParanoid" id="F2UGC7"/>
<dbReference type="eggNOG" id="ENOG502QS0D">
    <property type="taxonomic scope" value="Eukaryota"/>
</dbReference>
<feature type="coiled-coil region" evidence="2">
    <location>
        <begin position="235"/>
        <end position="262"/>
    </location>
</feature>
<keyword evidence="5" id="KW-1185">Reference proteome</keyword>
<feature type="region of interest" description="Disordered" evidence="3">
    <location>
        <begin position="759"/>
        <end position="786"/>
    </location>
</feature>
<dbReference type="RefSeq" id="XP_004991598.1">
    <property type="nucleotide sequence ID" value="XM_004991541.1"/>
</dbReference>
<protein>
    <recommendedName>
        <fullName evidence="6">Coiled-coil domain-containing protein 39</fullName>
    </recommendedName>
</protein>
<dbReference type="EMBL" id="GL832973">
    <property type="protein sequence ID" value="EGD75677.1"/>
    <property type="molecule type" value="Genomic_DNA"/>
</dbReference>
<feature type="compositionally biased region" description="Low complexity" evidence="3">
    <location>
        <begin position="933"/>
        <end position="944"/>
    </location>
</feature>
<dbReference type="PANTHER" id="PTHR18962">
    <property type="entry name" value="COILED-COIL DOMAIN-CONTAINING PROTEIN 39"/>
    <property type="match status" value="1"/>
</dbReference>
<dbReference type="GO" id="GO:0003341">
    <property type="term" value="P:cilium movement"/>
    <property type="evidence" value="ECO:0007669"/>
    <property type="project" value="InterPro"/>
</dbReference>
<dbReference type="Proteomes" id="UP000007799">
    <property type="component" value="Unassembled WGS sequence"/>
</dbReference>
<keyword evidence="1 2" id="KW-0175">Coiled coil</keyword>
<feature type="region of interest" description="Disordered" evidence="3">
    <location>
        <begin position="1"/>
        <end position="30"/>
    </location>
</feature>
<dbReference type="GO" id="GO:0005930">
    <property type="term" value="C:axoneme"/>
    <property type="evidence" value="ECO:0007669"/>
    <property type="project" value="InterPro"/>
</dbReference>
<feature type="region of interest" description="Disordered" evidence="3">
    <location>
        <begin position="667"/>
        <end position="693"/>
    </location>
</feature>
<feature type="compositionally biased region" description="Basic and acidic residues" evidence="3">
    <location>
        <begin position="770"/>
        <end position="786"/>
    </location>
</feature>
<feature type="compositionally biased region" description="Low complexity" evidence="3">
    <location>
        <begin position="952"/>
        <end position="978"/>
    </location>
</feature>
<proteinExistence type="predicted"/>
<feature type="compositionally biased region" description="Low complexity" evidence="3">
    <location>
        <begin position="900"/>
        <end position="925"/>
    </location>
</feature>
<dbReference type="GO" id="GO:0036159">
    <property type="term" value="P:inner dynein arm assembly"/>
    <property type="evidence" value="ECO:0007669"/>
    <property type="project" value="InterPro"/>
</dbReference>
<dbReference type="KEGG" id="sre:PTSG_07797"/>